<dbReference type="SUPFAM" id="SSF53474">
    <property type="entry name" value="alpha/beta-Hydrolases"/>
    <property type="match status" value="1"/>
</dbReference>
<dbReference type="GO" id="GO:0016787">
    <property type="term" value="F:hydrolase activity"/>
    <property type="evidence" value="ECO:0007669"/>
    <property type="project" value="UniProtKB-KW"/>
</dbReference>
<evidence type="ECO:0000313" key="3">
    <source>
        <dbReference type="EMBL" id="MBU3062468.1"/>
    </source>
</evidence>
<feature type="signal peptide" evidence="1">
    <location>
        <begin position="1"/>
        <end position="24"/>
    </location>
</feature>
<dbReference type="InterPro" id="IPR029058">
    <property type="entry name" value="AB_hydrolase_fold"/>
</dbReference>
<dbReference type="Proteomes" id="UP000733379">
    <property type="component" value="Unassembled WGS sequence"/>
</dbReference>
<evidence type="ECO:0000313" key="4">
    <source>
        <dbReference type="EMBL" id="MBU3065698.1"/>
    </source>
</evidence>
<feature type="domain" description="AB hydrolase-1" evidence="2">
    <location>
        <begin position="70"/>
        <end position="314"/>
    </location>
</feature>
<keyword evidence="5" id="KW-1185">Reference proteome</keyword>
<evidence type="ECO:0000259" key="2">
    <source>
        <dbReference type="Pfam" id="PF00561"/>
    </source>
</evidence>
<dbReference type="RefSeq" id="WP_215917400.1">
    <property type="nucleotide sequence ID" value="NZ_JAHKNI010000004.1"/>
</dbReference>
<protein>
    <submittedName>
        <fullName evidence="4">Alpha/beta hydrolase</fullName>
    </submittedName>
</protein>
<proteinExistence type="predicted"/>
<dbReference type="InterPro" id="IPR000639">
    <property type="entry name" value="Epox_hydrolase-like"/>
</dbReference>
<reference evidence="4 5" key="1">
    <citation type="submission" date="2021-06" db="EMBL/GenBank/DDBJ databases">
        <title>Actinomycetes sequencing.</title>
        <authorList>
            <person name="Shan Q."/>
        </authorList>
    </citation>
    <scope>NUCLEOTIDE SEQUENCE [LARGE SCALE GENOMIC DNA]</scope>
    <source>
        <strain evidence="4 5">NEAU-G5</strain>
    </source>
</reference>
<keyword evidence="1" id="KW-0732">Signal</keyword>
<dbReference type="InterPro" id="IPR000073">
    <property type="entry name" value="AB_hydrolase_1"/>
</dbReference>
<organism evidence="4 5">
    <name type="scientific">Nocardia albiluteola</name>
    <dbReference type="NCBI Taxonomy" id="2842303"/>
    <lineage>
        <taxon>Bacteria</taxon>
        <taxon>Bacillati</taxon>
        <taxon>Actinomycetota</taxon>
        <taxon>Actinomycetes</taxon>
        <taxon>Mycobacteriales</taxon>
        <taxon>Nocardiaceae</taxon>
        <taxon>Nocardia</taxon>
    </lineage>
</organism>
<dbReference type="EMBL" id="JAHKNI010000011">
    <property type="protein sequence ID" value="MBU3065698.1"/>
    <property type="molecule type" value="Genomic_DNA"/>
</dbReference>
<dbReference type="PANTHER" id="PTHR43798">
    <property type="entry name" value="MONOACYLGLYCEROL LIPASE"/>
    <property type="match status" value="1"/>
</dbReference>
<keyword evidence="4" id="KW-0378">Hydrolase</keyword>
<comment type="caution">
    <text evidence="4">The sequence shown here is derived from an EMBL/GenBank/DDBJ whole genome shotgun (WGS) entry which is preliminary data.</text>
</comment>
<feature type="chain" id="PRO_5045032159" evidence="1">
    <location>
        <begin position="25"/>
        <end position="327"/>
    </location>
</feature>
<dbReference type="PROSITE" id="PS51257">
    <property type="entry name" value="PROKAR_LIPOPROTEIN"/>
    <property type="match status" value="1"/>
</dbReference>
<dbReference type="Gene3D" id="3.40.50.1820">
    <property type="entry name" value="alpha/beta hydrolase"/>
    <property type="match status" value="1"/>
</dbReference>
<evidence type="ECO:0000256" key="1">
    <source>
        <dbReference type="SAM" id="SignalP"/>
    </source>
</evidence>
<accession>A0ABS6B8Z7</accession>
<dbReference type="PRINTS" id="PR00412">
    <property type="entry name" value="EPOXHYDRLASE"/>
</dbReference>
<dbReference type="EMBL" id="JAHKNI010000004">
    <property type="protein sequence ID" value="MBU3062468.1"/>
    <property type="molecule type" value="Genomic_DNA"/>
</dbReference>
<gene>
    <name evidence="3" type="ORF">KO481_13165</name>
    <name evidence="4" type="ORF">KO481_29745</name>
</gene>
<sequence length="327" mass="35189">MRLTLFSKRACLLVAALTAATSLATSCSESAPSTSTSTVSAAAEPLPGFHDGTIDHDGIAVHYISGGHGPAIVLLHGWPENWRAWSKIAPGLARDHTVYAIDLRGYGDSGLAKSDEGYQALAVTTDIHALAQQLNLGRFDLVGHDWGGAIALAYATQYRSDIAHLAVLEAPPSSDYLHLVQTKPDVFWWDWLAKGPKGELPEDLIAGKEALFYGHFYDEADGTIDSSERNQLIAALSKPGRTHAALEYFRQQDVGERQVDDLIARDGKLTIPVLGVGGEHSLGSAIGNLLNRVADHVTTDVVPGANHWVLEENPDYVSASLRTFFTS</sequence>
<evidence type="ECO:0000313" key="5">
    <source>
        <dbReference type="Proteomes" id="UP000733379"/>
    </source>
</evidence>
<dbReference type="Pfam" id="PF00561">
    <property type="entry name" value="Abhydrolase_1"/>
    <property type="match status" value="1"/>
</dbReference>
<dbReference type="InterPro" id="IPR050266">
    <property type="entry name" value="AB_hydrolase_sf"/>
</dbReference>
<dbReference type="PANTHER" id="PTHR43798:SF33">
    <property type="entry name" value="HYDROLASE, PUTATIVE (AFU_ORTHOLOGUE AFUA_2G14860)-RELATED"/>
    <property type="match status" value="1"/>
</dbReference>
<name>A0ABS6B8Z7_9NOCA</name>